<dbReference type="Gene3D" id="1.10.10.60">
    <property type="entry name" value="Homeodomain-like"/>
    <property type="match status" value="1"/>
</dbReference>
<dbReference type="GeneTree" id="ENSGT01010000229040"/>
<dbReference type="GO" id="GO:0006355">
    <property type="term" value="P:regulation of DNA-templated transcription"/>
    <property type="evidence" value="ECO:0007669"/>
    <property type="project" value="InterPro"/>
</dbReference>
<reference evidence="11" key="1">
    <citation type="submission" date="2025-08" db="UniProtKB">
        <authorList>
            <consortium name="Ensembl"/>
        </authorList>
    </citation>
    <scope>IDENTIFICATION</scope>
</reference>
<dbReference type="CDD" id="cd00086">
    <property type="entry name" value="homeodomain"/>
    <property type="match status" value="1"/>
</dbReference>
<keyword evidence="6" id="KW-0804">Transcription</keyword>
<protein>
    <recommendedName>
        <fullName evidence="10">Homeobox domain-containing protein</fullName>
    </recommendedName>
</protein>
<organism evidence="11 12">
    <name type="scientific">Leptobrachium leishanense</name>
    <name type="common">Leishan spiny toad</name>
    <dbReference type="NCBI Taxonomy" id="445787"/>
    <lineage>
        <taxon>Eukaryota</taxon>
        <taxon>Metazoa</taxon>
        <taxon>Chordata</taxon>
        <taxon>Craniata</taxon>
        <taxon>Vertebrata</taxon>
        <taxon>Euteleostomi</taxon>
        <taxon>Amphibia</taxon>
        <taxon>Batrachia</taxon>
        <taxon>Anura</taxon>
        <taxon>Pelobatoidea</taxon>
        <taxon>Megophryidae</taxon>
        <taxon>Leptobrachium</taxon>
    </lineage>
</organism>
<evidence type="ECO:0000256" key="3">
    <source>
        <dbReference type="ARBA" id="ARBA00023125"/>
    </source>
</evidence>
<dbReference type="FunFam" id="1.10.10.60:FF:000059">
    <property type="entry name" value="TGFB-induced factor homeobox 1"/>
    <property type="match status" value="1"/>
</dbReference>
<keyword evidence="4 9" id="KW-0371">Homeobox</keyword>
<evidence type="ECO:0000256" key="8">
    <source>
        <dbReference type="ARBA" id="ARBA00038021"/>
    </source>
</evidence>
<evidence type="ECO:0000256" key="6">
    <source>
        <dbReference type="ARBA" id="ARBA00023163"/>
    </source>
</evidence>
<evidence type="ECO:0000256" key="5">
    <source>
        <dbReference type="ARBA" id="ARBA00023159"/>
    </source>
</evidence>
<comment type="subcellular location">
    <subcellularLocation>
        <location evidence="1 9">Nucleus</location>
    </subcellularLocation>
</comment>
<dbReference type="Pfam" id="PF05920">
    <property type="entry name" value="Homeobox_KN"/>
    <property type="match status" value="1"/>
</dbReference>
<evidence type="ECO:0000256" key="2">
    <source>
        <dbReference type="ARBA" id="ARBA00023015"/>
    </source>
</evidence>
<accession>A0A8C5Q1B9</accession>
<dbReference type="InterPro" id="IPR009057">
    <property type="entry name" value="Homeodomain-like_sf"/>
</dbReference>
<dbReference type="InterPro" id="IPR050224">
    <property type="entry name" value="TALE_homeobox"/>
</dbReference>
<reference evidence="11" key="2">
    <citation type="submission" date="2025-09" db="UniProtKB">
        <authorList>
            <consortium name="Ensembl"/>
        </authorList>
    </citation>
    <scope>IDENTIFICATION</scope>
</reference>
<proteinExistence type="inferred from homology"/>
<comment type="similarity">
    <text evidence="8">Belongs to the TALE/TGIF homeobox family.</text>
</comment>
<evidence type="ECO:0000256" key="1">
    <source>
        <dbReference type="ARBA" id="ARBA00004123"/>
    </source>
</evidence>
<dbReference type="GO" id="GO:0003677">
    <property type="term" value="F:DNA binding"/>
    <property type="evidence" value="ECO:0007669"/>
    <property type="project" value="UniProtKB-UniRule"/>
</dbReference>
<dbReference type="AlphaFoldDB" id="A0A8C5Q1B9"/>
<feature type="domain" description="Homeobox" evidence="10">
    <location>
        <begin position="12"/>
        <end position="75"/>
    </location>
</feature>
<dbReference type="GO" id="GO:0005634">
    <property type="term" value="C:nucleus"/>
    <property type="evidence" value="ECO:0007669"/>
    <property type="project" value="UniProtKB-SubCell"/>
</dbReference>
<evidence type="ECO:0000259" key="10">
    <source>
        <dbReference type="PROSITE" id="PS50071"/>
    </source>
</evidence>
<keyword evidence="2" id="KW-0805">Transcription regulation</keyword>
<dbReference type="SMART" id="SM00389">
    <property type="entry name" value="HOX"/>
    <property type="match status" value="1"/>
</dbReference>
<dbReference type="Proteomes" id="UP000694569">
    <property type="component" value="Unplaced"/>
</dbReference>
<keyword evidence="7 9" id="KW-0539">Nucleus</keyword>
<dbReference type="InterPro" id="IPR001356">
    <property type="entry name" value="HD"/>
</dbReference>
<evidence type="ECO:0000313" key="11">
    <source>
        <dbReference type="Ensembl" id="ENSLLEP00000030821.1"/>
    </source>
</evidence>
<evidence type="ECO:0000313" key="12">
    <source>
        <dbReference type="Proteomes" id="UP000694569"/>
    </source>
</evidence>
<sequence length="214" mass="24243">MELMEMQHLQMKTYGKSKKTLPKESVQILRHWLSKNCLSAYPDEEEKKRLAKLTFLTDRQICNWFINARRRILPTILIQNGVDPARLHFGQKRTIKKPTSLISPKITVTIAKSTQPAGVTVSMQSLNSEFPLLAILAKVGHDLLIQNMSEECNQLEYTSQHAQCPQRATVSHTAVSLAYNVANLDEKMTNLQILAQVASQIKEEMEVKESIGTI</sequence>
<name>A0A8C5Q1B9_9ANUR</name>
<dbReference type="InterPro" id="IPR008422">
    <property type="entry name" value="KN_HD"/>
</dbReference>
<dbReference type="Ensembl" id="ENSLLET00000032004.1">
    <property type="protein sequence ID" value="ENSLLEP00000030821.1"/>
    <property type="gene ID" value="ENSLLEG00000019478.1"/>
</dbReference>
<dbReference type="OrthoDB" id="10056939at2759"/>
<evidence type="ECO:0000256" key="7">
    <source>
        <dbReference type="ARBA" id="ARBA00023242"/>
    </source>
</evidence>
<feature type="DNA-binding region" description="Homeobox" evidence="9">
    <location>
        <begin position="14"/>
        <end position="76"/>
    </location>
</feature>
<dbReference type="PANTHER" id="PTHR11850">
    <property type="entry name" value="HOMEOBOX PROTEIN TRANSCRIPTION FACTORS"/>
    <property type="match status" value="1"/>
</dbReference>
<dbReference type="SUPFAM" id="SSF46689">
    <property type="entry name" value="Homeodomain-like"/>
    <property type="match status" value="1"/>
</dbReference>
<keyword evidence="12" id="KW-1185">Reference proteome</keyword>
<dbReference type="PROSITE" id="PS50071">
    <property type="entry name" value="HOMEOBOX_2"/>
    <property type="match status" value="1"/>
</dbReference>
<keyword evidence="5" id="KW-0010">Activator</keyword>
<dbReference type="GO" id="GO:0048513">
    <property type="term" value="P:animal organ development"/>
    <property type="evidence" value="ECO:0007669"/>
    <property type="project" value="UniProtKB-ARBA"/>
</dbReference>
<evidence type="ECO:0000256" key="9">
    <source>
        <dbReference type="PROSITE-ProRule" id="PRU00108"/>
    </source>
</evidence>
<evidence type="ECO:0000256" key="4">
    <source>
        <dbReference type="ARBA" id="ARBA00023155"/>
    </source>
</evidence>
<keyword evidence="3 9" id="KW-0238">DNA-binding</keyword>